<dbReference type="AlphaFoldDB" id="A0A6J6X1F2"/>
<evidence type="ECO:0000313" key="1">
    <source>
        <dbReference type="EMBL" id="CAB4789256.1"/>
    </source>
</evidence>
<protein>
    <submittedName>
        <fullName evidence="1">Unannotated protein</fullName>
    </submittedName>
</protein>
<proteinExistence type="predicted"/>
<dbReference type="EMBL" id="CAFAAI010000029">
    <property type="protein sequence ID" value="CAB4789256.1"/>
    <property type="molecule type" value="Genomic_DNA"/>
</dbReference>
<sequence length="342" mass="35808">MPTPQVFTTLIQGIKESAYGTATTPTTASVSWIPHYVDSPAFQPRALRHILDEGFRGVAGQDFDLIPGPGNGTVSFNGDVYLDAFPHILQNMMGTDVTSGSTIHTMTAATNPPSYSYFWSQGVQSYTFPGTRLTSIRLSFNSADGAMTYSAQGTSKLGVATGAAGANAAWTLGATGANTGTPSTIYPATPALGLAGWQGAMTIAGNAMGSTGYASVMEGEITFSRQLTPIHSLTGTQDISQIYAGPLQIQARLTMDWYDASIYNYFALGTSGVGANTNSIVLTFTQGAQSMAITITKAAWRQVDIERSGAIYTQVGNVTGLYSSTDSGPAKVVITNSVTTGY</sequence>
<dbReference type="InterPro" id="IPR044000">
    <property type="entry name" value="Phage_tube_2"/>
</dbReference>
<reference evidence="1" key="1">
    <citation type="submission" date="2020-05" db="EMBL/GenBank/DDBJ databases">
        <authorList>
            <person name="Chiriac C."/>
            <person name="Salcher M."/>
            <person name="Ghai R."/>
            <person name="Kavagutti S V."/>
        </authorList>
    </citation>
    <scope>NUCLEOTIDE SEQUENCE</scope>
</reference>
<gene>
    <name evidence="1" type="ORF">UFOPK2992_00293</name>
</gene>
<accession>A0A6J6X1F2</accession>
<name>A0A6J6X1F2_9ZZZZ</name>
<organism evidence="1">
    <name type="scientific">freshwater metagenome</name>
    <dbReference type="NCBI Taxonomy" id="449393"/>
    <lineage>
        <taxon>unclassified sequences</taxon>
        <taxon>metagenomes</taxon>
        <taxon>ecological metagenomes</taxon>
    </lineage>
</organism>
<dbReference type="Pfam" id="PF18906">
    <property type="entry name" value="Phage_tube_2"/>
    <property type="match status" value="1"/>
</dbReference>